<name>A0AAV5IC74_9ROSI</name>
<keyword evidence="4" id="KW-1185">Reference proteome</keyword>
<evidence type="ECO:0000313" key="4">
    <source>
        <dbReference type="Proteomes" id="UP001054252"/>
    </source>
</evidence>
<dbReference type="EMBL" id="BPVZ01000014">
    <property type="protein sequence ID" value="GKU99496.1"/>
    <property type="molecule type" value="Genomic_DNA"/>
</dbReference>
<dbReference type="InterPro" id="IPR012870">
    <property type="entry name" value="DUF1666"/>
</dbReference>
<proteinExistence type="predicted"/>
<dbReference type="Pfam" id="PF07891">
    <property type="entry name" value="DUF1666"/>
    <property type="match status" value="1"/>
</dbReference>
<dbReference type="AlphaFoldDB" id="A0AAV5IC74"/>
<evidence type="ECO:0000256" key="2">
    <source>
        <dbReference type="SAM" id="Phobius"/>
    </source>
</evidence>
<reference evidence="3 4" key="1">
    <citation type="journal article" date="2021" name="Commun. Biol.">
        <title>The genome of Shorea leprosula (Dipterocarpaceae) highlights the ecological relevance of drought in aseasonal tropical rainforests.</title>
        <authorList>
            <person name="Ng K.K.S."/>
            <person name="Kobayashi M.J."/>
            <person name="Fawcett J.A."/>
            <person name="Hatakeyama M."/>
            <person name="Paape T."/>
            <person name="Ng C.H."/>
            <person name="Ang C.C."/>
            <person name="Tnah L.H."/>
            <person name="Lee C.T."/>
            <person name="Nishiyama T."/>
            <person name="Sese J."/>
            <person name="O'Brien M.J."/>
            <person name="Copetti D."/>
            <person name="Mohd Noor M.I."/>
            <person name="Ong R.C."/>
            <person name="Putra M."/>
            <person name="Sireger I.Z."/>
            <person name="Indrioko S."/>
            <person name="Kosugi Y."/>
            <person name="Izuno A."/>
            <person name="Isagi Y."/>
            <person name="Lee S.L."/>
            <person name="Shimizu K.K."/>
        </authorList>
    </citation>
    <scope>NUCLEOTIDE SEQUENCE [LARGE SCALE GENOMIC DNA]</scope>
    <source>
        <strain evidence="3">214</strain>
    </source>
</reference>
<accession>A0AAV5IC74</accession>
<dbReference type="PANTHER" id="PTHR46741:SF4">
    <property type="entry name" value="FINGER FYVE DOMAIN PROTEIN, PUTATIVE (DUF1666)-RELATED"/>
    <property type="match status" value="1"/>
</dbReference>
<comment type="caution">
    <text evidence="3">The sequence shown here is derived from an EMBL/GenBank/DDBJ whole genome shotgun (WGS) entry which is preliminary data.</text>
</comment>
<sequence>MDTKKFLLFKNSYFVFLLASMNEFFFINLSRALGFFWVFVSKFIFRLQGNENCANESGFDVFKEKRSIECTENEHRDRENGLMAASSKYEFSGRADISGFIEEPKTEGFTLLEFDRGSGDIAESAQTNSPEHKLGRDNRVNGETGSLVESHVFGKITEEQEIEANTVFEGKTEDSVEEEAGDSVEKEAGDSLESFVIEKKPRKKEHRIGEDDLVEDQRSENSVQGMEKHEEENEEKRDVVEVKTEASVLTSSINSDDQVTFSPGNSNENVEMDECVESNPQVENSSIANEGSDDDEDDSPEVQQLKMQFKLARTGGLPTISEDSEFSKMIEELQPLKIDVKLDHIADIQKVYKSYSDRMRKLDILNSQTKHAIGLLQLNDPVRIIAKSSAMPTSLLTKNIWPFKQQRPETDRTVKLIRDLHRDLEIVYVGQTCLSWEILCWQHGKLQELLQHDAQGIHRFIHVTAEFQFFQVLVHRFLENEPFQGMPRVENYVKSRCLLPKFLQVPKIKGNNGTRVEEEDASAMLTEIVEESMQVFWEFLRADKDETSLSLKGPQQRQVAPQDPLDLGLLMEVQRHLQNKEKRLKEIMRITNCIVNKLQKQQRTALDHAVFIAQVELKLVSRVLNMSKLTTDHLVWCHEKLEKMRFRSRKLEIEPSMLLFPC</sequence>
<feature type="compositionally biased region" description="Basic and acidic residues" evidence="1">
    <location>
        <begin position="226"/>
        <end position="244"/>
    </location>
</feature>
<evidence type="ECO:0000313" key="3">
    <source>
        <dbReference type="EMBL" id="GKU99496.1"/>
    </source>
</evidence>
<feature type="compositionally biased region" description="Polar residues" evidence="1">
    <location>
        <begin position="278"/>
        <end position="289"/>
    </location>
</feature>
<feature type="compositionally biased region" description="Polar residues" evidence="1">
    <location>
        <begin position="247"/>
        <end position="269"/>
    </location>
</feature>
<feature type="compositionally biased region" description="Basic and acidic residues" evidence="1">
    <location>
        <begin position="130"/>
        <end position="140"/>
    </location>
</feature>
<feature type="region of interest" description="Disordered" evidence="1">
    <location>
        <begin position="121"/>
        <end position="142"/>
    </location>
</feature>
<feature type="transmembrane region" description="Helical" evidence="2">
    <location>
        <begin position="12"/>
        <end position="40"/>
    </location>
</feature>
<organism evidence="3 4">
    <name type="scientific">Rubroshorea leprosula</name>
    <dbReference type="NCBI Taxonomy" id="152421"/>
    <lineage>
        <taxon>Eukaryota</taxon>
        <taxon>Viridiplantae</taxon>
        <taxon>Streptophyta</taxon>
        <taxon>Embryophyta</taxon>
        <taxon>Tracheophyta</taxon>
        <taxon>Spermatophyta</taxon>
        <taxon>Magnoliopsida</taxon>
        <taxon>eudicotyledons</taxon>
        <taxon>Gunneridae</taxon>
        <taxon>Pentapetalae</taxon>
        <taxon>rosids</taxon>
        <taxon>malvids</taxon>
        <taxon>Malvales</taxon>
        <taxon>Dipterocarpaceae</taxon>
        <taxon>Rubroshorea</taxon>
    </lineage>
</organism>
<keyword evidence="2" id="KW-0472">Membrane</keyword>
<dbReference type="PANTHER" id="PTHR46741">
    <property type="entry name" value="OS09G0413600 PROTEIN"/>
    <property type="match status" value="1"/>
</dbReference>
<evidence type="ECO:0008006" key="5">
    <source>
        <dbReference type="Google" id="ProtNLM"/>
    </source>
</evidence>
<protein>
    <recommendedName>
        <fullName evidence="5">Ribosomal protein L34Ae</fullName>
    </recommendedName>
</protein>
<feature type="compositionally biased region" description="Acidic residues" evidence="1">
    <location>
        <begin position="291"/>
        <end position="300"/>
    </location>
</feature>
<keyword evidence="2" id="KW-0812">Transmembrane</keyword>
<feature type="region of interest" description="Disordered" evidence="1">
    <location>
        <begin position="169"/>
        <end position="300"/>
    </location>
</feature>
<dbReference type="Proteomes" id="UP001054252">
    <property type="component" value="Unassembled WGS sequence"/>
</dbReference>
<keyword evidence="2" id="KW-1133">Transmembrane helix</keyword>
<feature type="compositionally biased region" description="Basic and acidic residues" evidence="1">
    <location>
        <begin position="207"/>
        <end position="219"/>
    </location>
</feature>
<evidence type="ECO:0000256" key="1">
    <source>
        <dbReference type="SAM" id="MobiDB-lite"/>
    </source>
</evidence>
<gene>
    <name evidence="3" type="ORF">SLEP1_g12342</name>
</gene>